<dbReference type="GO" id="GO:1990542">
    <property type="term" value="P:mitochondrial transmembrane transport"/>
    <property type="evidence" value="ECO:0007669"/>
    <property type="project" value="InterPro"/>
</dbReference>
<feature type="repeat" description="Solcar" evidence="10">
    <location>
        <begin position="135"/>
        <end position="218"/>
    </location>
</feature>
<protein>
    <recommendedName>
        <fullName evidence="15">Mitochondrial carrier protein</fullName>
    </recommendedName>
</protein>
<dbReference type="OrthoDB" id="1747031at2759"/>
<evidence type="ECO:0000256" key="10">
    <source>
        <dbReference type="PROSITE-ProRule" id="PRU00282"/>
    </source>
</evidence>
<evidence type="ECO:0000256" key="2">
    <source>
        <dbReference type="ARBA" id="ARBA00006375"/>
    </source>
</evidence>
<dbReference type="InterPro" id="IPR018108">
    <property type="entry name" value="MCP_transmembrane"/>
</dbReference>
<reference evidence="13" key="1">
    <citation type="submission" date="2022-07" db="EMBL/GenBank/DDBJ databases">
        <title>Genome analysis of Parmales, a sister group of diatoms, reveals the evolutionary specialization of diatoms from phago-mixotrophs to photoautotrophs.</title>
        <authorList>
            <person name="Ban H."/>
            <person name="Sato S."/>
            <person name="Yoshikawa S."/>
            <person name="Kazumasa Y."/>
            <person name="Nakamura Y."/>
            <person name="Ichinomiya M."/>
            <person name="Saitoh K."/>
            <person name="Sato N."/>
            <person name="Blanc-Mathieu R."/>
            <person name="Endo H."/>
            <person name="Kuwata A."/>
            <person name="Ogata H."/>
        </authorList>
    </citation>
    <scope>NUCLEOTIDE SEQUENCE</scope>
</reference>
<comment type="subcellular location">
    <subcellularLocation>
        <location evidence="1">Mitochondrion inner membrane</location>
        <topology evidence="1">Multi-pass membrane protein</topology>
    </subcellularLocation>
</comment>
<dbReference type="InterPro" id="IPR045315">
    <property type="entry name" value="Mtm1-like"/>
</dbReference>
<dbReference type="GO" id="GO:0005743">
    <property type="term" value="C:mitochondrial inner membrane"/>
    <property type="evidence" value="ECO:0007669"/>
    <property type="project" value="UniProtKB-SubCell"/>
</dbReference>
<evidence type="ECO:0000256" key="9">
    <source>
        <dbReference type="ARBA" id="ARBA00023136"/>
    </source>
</evidence>
<dbReference type="Pfam" id="PF00153">
    <property type="entry name" value="Mito_carr"/>
    <property type="match status" value="3"/>
</dbReference>
<accession>A0A9W7ADI1</accession>
<evidence type="ECO:0000256" key="7">
    <source>
        <dbReference type="ARBA" id="ARBA00022989"/>
    </source>
</evidence>
<gene>
    <name evidence="13" type="ORF">TrRE_jg8858</name>
</gene>
<dbReference type="Gene3D" id="1.50.40.10">
    <property type="entry name" value="Mitochondrial carrier domain"/>
    <property type="match status" value="1"/>
</dbReference>
<evidence type="ECO:0000256" key="3">
    <source>
        <dbReference type="ARBA" id="ARBA00022448"/>
    </source>
</evidence>
<keyword evidence="14" id="KW-1185">Reference proteome</keyword>
<evidence type="ECO:0000256" key="4">
    <source>
        <dbReference type="ARBA" id="ARBA00022692"/>
    </source>
</evidence>
<sequence>MASPAISTLILSSSLGAVITSLTMSPLDVIKVRSQVVAEQVVGAAPKGKKPSVVVHNGLQTCLVPRPDKCQITNSLLISGRNIVRTEGIGGLYRGLAATLVQSIPNVILYYSCYDKLRSWGREEDGEGVEGPLKYIGSSALLAGGAARVVSTSIVSPLELVRTRQMNSSVPTSMVAEFKSIVEVGGVSGLWRGARVTLARDVPFSAVYWVVVEGVRDNDAVKEFGKDSWGGKFMTSLMSGAAGGVVASLISTPMDVVKTRQQVSLSLNGSSNPGIIAMMGNIYEKEGMGGLWRGNSARLARVVPSCAIMLGCFEGFKILLG</sequence>
<keyword evidence="5" id="KW-0677">Repeat</keyword>
<dbReference type="PANTHER" id="PTHR45760">
    <property type="entry name" value="FI19922P1-RELATED"/>
    <property type="match status" value="1"/>
</dbReference>
<keyword evidence="8" id="KW-0496">Mitochondrion</keyword>
<dbReference type="PANTHER" id="PTHR45760:SF2">
    <property type="entry name" value="FI19922P1-RELATED"/>
    <property type="match status" value="1"/>
</dbReference>
<keyword evidence="12" id="KW-0732">Signal</keyword>
<name>A0A9W7ADI1_9STRA</name>
<dbReference type="SUPFAM" id="SSF103506">
    <property type="entry name" value="Mitochondrial carrier"/>
    <property type="match status" value="1"/>
</dbReference>
<evidence type="ECO:0000256" key="8">
    <source>
        <dbReference type="ARBA" id="ARBA00023128"/>
    </source>
</evidence>
<proteinExistence type="inferred from homology"/>
<dbReference type="AlphaFoldDB" id="A0A9W7ADI1"/>
<feature type="chain" id="PRO_5040936877" description="Mitochondrial carrier protein" evidence="12">
    <location>
        <begin position="17"/>
        <end position="321"/>
    </location>
</feature>
<comment type="caution">
    <text evidence="13">The sequence shown here is derived from an EMBL/GenBank/DDBJ whole genome shotgun (WGS) entry which is preliminary data.</text>
</comment>
<dbReference type="EMBL" id="BRXZ01002590">
    <property type="protein sequence ID" value="GMH65755.1"/>
    <property type="molecule type" value="Genomic_DNA"/>
</dbReference>
<comment type="similarity">
    <text evidence="2 11">Belongs to the mitochondrial carrier (TC 2.A.29) family.</text>
</comment>
<keyword evidence="9 10" id="KW-0472">Membrane</keyword>
<organism evidence="13 14">
    <name type="scientific">Triparma retinervis</name>
    <dbReference type="NCBI Taxonomy" id="2557542"/>
    <lineage>
        <taxon>Eukaryota</taxon>
        <taxon>Sar</taxon>
        <taxon>Stramenopiles</taxon>
        <taxon>Ochrophyta</taxon>
        <taxon>Bolidophyceae</taxon>
        <taxon>Parmales</taxon>
        <taxon>Triparmaceae</taxon>
        <taxon>Triparma</taxon>
    </lineage>
</organism>
<feature type="signal peptide" evidence="12">
    <location>
        <begin position="1"/>
        <end position="16"/>
    </location>
</feature>
<dbReference type="InterPro" id="IPR023395">
    <property type="entry name" value="MCP_dom_sf"/>
</dbReference>
<keyword evidence="3 11" id="KW-0813">Transport</keyword>
<keyword evidence="7" id="KW-1133">Transmembrane helix</keyword>
<evidence type="ECO:0000256" key="12">
    <source>
        <dbReference type="SAM" id="SignalP"/>
    </source>
</evidence>
<evidence type="ECO:0000256" key="6">
    <source>
        <dbReference type="ARBA" id="ARBA00022792"/>
    </source>
</evidence>
<evidence type="ECO:0000313" key="13">
    <source>
        <dbReference type="EMBL" id="GMH65755.1"/>
    </source>
</evidence>
<dbReference type="PROSITE" id="PS50920">
    <property type="entry name" value="SOLCAR"/>
    <property type="match status" value="3"/>
</dbReference>
<evidence type="ECO:0000256" key="5">
    <source>
        <dbReference type="ARBA" id="ARBA00022737"/>
    </source>
</evidence>
<dbReference type="Proteomes" id="UP001165082">
    <property type="component" value="Unassembled WGS sequence"/>
</dbReference>
<keyword evidence="6" id="KW-0999">Mitochondrion inner membrane</keyword>
<feature type="repeat" description="Solcar" evidence="10">
    <location>
        <begin position="231"/>
        <end position="319"/>
    </location>
</feature>
<evidence type="ECO:0008006" key="15">
    <source>
        <dbReference type="Google" id="ProtNLM"/>
    </source>
</evidence>
<evidence type="ECO:0000256" key="1">
    <source>
        <dbReference type="ARBA" id="ARBA00004448"/>
    </source>
</evidence>
<evidence type="ECO:0000313" key="14">
    <source>
        <dbReference type="Proteomes" id="UP001165082"/>
    </source>
</evidence>
<evidence type="ECO:0000256" key="11">
    <source>
        <dbReference type="RuleBase" id="RU000488"/>
    </source>
</evidence>
<feature type="repeat" description="Solcar" evidence="10">
    <location>
        <begin position="7"/>
        <end position="120"/>
    </location>
</feature>
<keyword evidence="4 10" id="KW-0812">Transmembrane</keyword>